<dbReference type="InterPro" id="IPR000182">
    <property type="entry name" value="GNAT_dom"/>
</dbReference>
<proteinExistence type="predicted"/>
<evidence type="ECO:0000256" key="1">
    <source>
        <dbReference type="ARBA" id="ARBA00022679"/>
    </source>
</evidence>
<name>A0ABV3GHZ8_MICGL</name>
<reference evidence="4 5" key="1">
    <citation type="submission" date="2024-06" db="EMBL/GenBank/DDBJ databases">
        <title>The Natural Products Discovery Center: Release of the First 8490 Sequenced Strains for Exploring Actinobacteria Biosynthetic Diversity.</title>
        <authorList>
            <person name="Kalkreuter E."/>
            <person name="Kautsar S.A."/>
            <person name="Yang D."/>
            <person name="Bader C.D."/>
            <person name="Teijaro C.N."/>
            <person name="Fluegel L."/>
            <person name="Davis C.M."/>
            <person name="Simpson J.R."/>
            <person name="Lauterbach L."/>
            <person name="Steele A.D."/>
            <person name="Gui C."/>
            <person name="Meng S."/>
            <person name="Li G."/>
            <person name="Viehrig K."/>
            <person name="Ye F."/>
            <person name="Su P."/>
            <person name="Kiefer A.F."/>
            <person name="Nichols A."/>
            <person name="Cepeda A.J."/>
            <person name="Yan W."/>
            <person name="Fan B."/>
            <person name="Jiang Y."/>
            <person name="Adhikari A."/>
            <person name="Zheng C.-J."/>
            <person name="Schuster L."/>
            <person name="Cowan T.M."/>
            <person name="Smanski M.J."/>
            <person name="Chevrette M.G."/>
            <person name="De Carvalho L.P.S."/>
            <person name="Shen B."/>
        </authorList>
    </citation>
    <scope>NUCLEOTIDE SEQUENCE [LARGE SCALE GENOMIC DNA]</scope>
    <source>
        <strain evidence="4 5">NPDC050100</strain>
    </source>
</reference>
<gene>
    <name evidence="4" type="ORF">AB0I59_21805</name>
</gene>
<dbReference type="Gene3D" id="3.40.630.30">
    <property type="match status" value="1"/>
</dbReference>
<evidence type="ECO:0000313" key="4">
    <source>
        <dbReference type="EMBL" id="MEV0971271.1"/>
    </source>
</evidence>
<dbReference type="InterPro" id="IPR016181">
    <property type="entry name" value="Acyl_CoA_acyltransferase"/>
</dbReference>
<dbReference type="Pfam" id="PF00583">
    <property type="entry name" value="Acetyltransf_1"/>
    <property type="match status" value="1"/>
</dbReference>
<keyword evidence="1" id="KW-0808">Transferase</keyword>
<dbReference type="Proteomes" id="UP001551675">
    <property type="component" value="Unassembled WGS sequence"/>
</dbReference>
<dbReference type="PROSITE" id="PS51186">
    <property type="entry name" value="GNAT"/>
    <property type="match status" value="1"/>
</dbReference>
<accession>A0ABV3GHZ8</accession>
<evidence type="ECO:0000259" key="3">
    <source>
        <dbReference type="PROSITE" id="PS51186"/>
    </source>
</evidence>
<feature type="domain" description="N-acetyltransferase" evidence="3">
    <location>
        <begin position="3"/>
        <end position="174"/>
    </location>
</feature>
<organism evidence="4 5">
    <name type="scientific">Microtetraspora glauca</name>
    <dbReference type="NCBI Taxonomy" id="1996"/>
    <lineage>
        <taxon>Bacteria</taxon>
        <taxon>Bacillati</taxon>
        <taxon>Actinomycetota</taxon>
        <taxon>Actinomycetes</taxon>
        <taxon>Streptosporangiales</taxon>
        <taxon>Streptosporangiaceae</taxon>
        <taxon>Microtetraspora</taxon>
    </lineage>
</organism>
<dbReference type="PANTHER" id="PTHR43877">
    <property type="entry name" value="AMINOALKYLPHOSPHONATE N-ACETYLTRANSFERASE-RELATED-RELATED"/>
    <property type="match status" value="1"/>
</dbReference>
<dbReference type="InterPro" id="IPR050832">
    <property type="entry name" value="Bact_Acetyltransf"/>
</dbReference>
<dbReference type="SUPFAM" id="SSF55729">
    <property type="entry name" value="Acyl-CoA N-acyltransferases (Nat)"/>
    <property type="match status" value="1"/>
</dbReference>
<dbReference type="RefSeq" id="WP_358135404.1">
    <property type="nucleotide sequence ID" value="NZ_JBFALK010000012.1"/>
</dbReference>
<keyword evidence="5" id="KW-1185">Reference proteome</keyword>
<dbReference type="EMBL" id="JBFALK010000012">
    <property type="protein sequence ID" value="MEV0971271.1"/>
    <property type="molecule type" value="Genomic_DNA"/>
</dbReference>
<comment type="caution">
    <text evidence="4">The sequence shown here is derived from an EMBL/GenBank/DDBJ whole genome shotgun (WGS) entry which is preliminary data.</text>
</comment>
<evidence type="ECO:0000256" key="2">
    <source>
        <dbReference type="ARBA" id="ARBA00023315"/>
    </source>
</evidence>
<sequence length="176" mass="19366">MTFSVRRGEPADAEEVLRVKNTSWQAAYRGLLPDAYLDALVVTPGAVAHWRAMMADPLRGVVVGEAGEEIVGLSAFGPVEDPVRDGGPDCEIYAIYALREHWSTGLGRALMTRSLDRLRELGHREVGLWAFEANARARRFYERIGFALSGRVQTMDVSGASFPEVHYRMALAADSA</sequence>
<keyword evidence="2" id="KW-0012">Acyltransferase</keyword>
<dbReference type="CDD" id="cd04301">
    <property type="entry name" value="NAT_SF"/>
    <property type="match status" value="1"/>
</dbReference>
<evidence type="ECO:0000313" key="5">
    <source>
        <dbReference type="Proteomes" id="UP001551675"/>
    </source>
</evidence>
<protein>
    <submittedName>
        <fullName evidence="4">GNAT family N-acetyltransferase</fullName>
    </submittedName>
</protein>